<keyword evidence="5 11" id="KW-0762">Sugar transport</keyword>
<evidence type="ECO:0000256" key="5">
    <source>
        <dbReference type="ARBA" id="ARBA00022597"/>
    </source>
</evidence>
<evidence type="ECO:0000256" key="4">
    <source>
        <dbReference type="ARBA" id="ARBA00022475"/>
    </source>
</evidence>
<dbReference type="PANTHER" id="PTHR10791:SF30">
    <property type="entry name" value="SUGAR TRANSPORTER SWEET1"/>
    <property type="match status" value="1"/>
</dbReference>
<feature type="transmembrane region" description="Helical" evidence="10">
    <location>
        <begin position="137"/>
        <end position="158"/>
    </location>
</feature>
<proteinExistence type="inferred from homology"/>
<feature type="transmembrane region" description="Helical" evidence="10">
    <location>
        <begin position="47"/>
        <end position="68"/>
    </location>
</feature>
<accession>A0ABR2W7H1</accession>
<reference evidence="11 12" key="1">
    <citation type="submission" date="2023-04" db="EMBL/GenBank/DDBJ databases">
        <title>Genome of Basidiobolus ranarum AG-B5.</title>
        <authorList>
            <person name="Stajich J.E."/>
            <person name="Carter-House D."/>
            <person name="Gryganskyi A."/>
        </authorList>
    </citation>
    <scope>NUCLEOTIDE SEQUENCE [LARGE SCALE GENOMIC DNA]</scope>
    <source>
        <strain evidence="11 12">AG-B5</strain>
    </source>
</reference>
<protein>
    <submittedName>
        <fullName evidence="11">Sugar transporter</fullName>
    </submittedName>
</protein>
<keyword evidence="7" id="KW-0677">Repeat</keyword>
<evidence type="ECO:0000256" key="2">
    <source>
        <dbReference type="ARBA" id="ARBA00007809"/>
    </source>
</evidence>
<feature type="transmembrane region" description="Helical" evidence="10">
    <location>
        <begin position="104"/>
        <end position="125"/>
    </location>
</feature>
<feature type="transmembrane region" description="Helical" evidence="10">
    <location>
        <begin position="164"/>
        <end position="185"/>
    </location>
</feature>
<comment type="similarity">
    <text evidence="2">Belongs to the SWEET sugar transporter family.</text>
</comment>
<dbReference type="InterPro" id="IPR004316">
    <property type="entry name" value="SWEET_rpt"/>
</dbReference>
<keyword evidence="3" id="KW-0813">Transport</keyword>
<keyword evidence="8 10" id="KW-1133">Transmembrane helix</keyword>
<evidence type="ECO:0000256" key="3">
    <source>
        <dbReference type="ARBA" id="ARBA00022448"/>
    </source>
</evidence>
<dbReference type="EMBL" id="JASJQH010006948">
    <property type="protein sequence ID" value="KAK9722486.1"/>
    <property type="molecule type" value="Genomic_DNA"/>
</dbReference>
<evidence type="ECO:0000313" key="12">
    <source>
        <dbReference type="Proteomes" id="UP001479436"/>
    </source>
</evidence>
<evidence type="ECO:0000256" key="8">
    <source>
        <dbReference type="ARBA" id="ARBA00022989"/>
    </source>
</evidence>
<sequence>MFLSSLSIGWRFVKERKTGSVSIYPFLATFTSSLLWLQYGIFKEDAVLIIVSAVGISTSSLCILAYYHYTKNKSQVKRRVFLLAIFFCSFLVLVRHLTPEIASSILGVTSSFASVCMYAAPLVTVFEVIRTKSTISLSLPLSATSFVNCILWLTYGYVFEDLFIIIPNSLGSLLTGFQLILFMIYGRNVEHEIALIDV</sequence>
<dbReference type="Pfam" id="PF03083">
    <property type="entry name" value="MtN3_slv"/>
    <property type="match status" value="2"/>
</dbReference>
<dbReference type="Gene3D" id="1.20.1280.290">
    <property type="match status" value="2"/>
</dbReference>
<evidence type="ECO:0000256" key="1">
    <source>
        <dbReference type="ARBA" id="ARBA00004651"/>
    </source>
</evidence>
<keyword evidence="12" id="KW-1185">Reference proteome</keyword>
<evidence type="ECO:0000256" key="9">
    <source>
        <dbReference type="ARBA" id="ARBA00023136"/>
    </source>
</evidence>
<evidence type="ECO:0000256" key="10">
    <source>
        <dbReference type="SAM" id="Phobius"/>
    </source>
</evidence>
<keyword evidence="9 10" id="KW-0472">Membrane</keyword>
<organism evidence="11 12">
    <name type="scientific">Basidiobolus ranarum</name>
    <dbReference type="NCBI Taxonomy" id="34480"/>
    <lineage>
        <taxon>Eukaryota</taxon>
        <taxon>Fungi</taxon>
        <taxon>Fungi incertae sedis</taxon>
        <taxon>Zoopagomycota</taxon>
        <taxon>Entomophthoromycotina</taxon>
        <taxon>Basidiobolomycetes</taxon>
        <taxon>Basidiobolales</taxon>
        <taxon>Basidiobolaceae</taxon>
        <taxon>Basidiobolus</taxon>
    </lineage>
</organism>
<gene>
    <name evidence="11" type="primary">swt-4_1</name>
    <name evidence="11" type="ORF">K7432_002640</name>
</gene>
<dbReference type="InterPro" id="IPR047664">
    <property type="entry name" value="SWEET"/>
</dbReference>
<evidence type="ECO:0000313" key="11">
    <source>
        <dbReference type="EMBL" id="KAK9722486.1"/>
    </source>
</evidence>
<name>A0ABR2W7H1_9FUNG</name>
<feature type="transmembrane region" description="Helical" evidence="10">
    <location>
        <begin position="21"/>
        <end position="41"/>
    </location>
</feature>
<evidence type="ECO:0000256" key="6">
    <source>
        <dbReference type="ARBA" id="ARBA00022692"/>
    </source>
</evidence>
<keyword evidence="6 10" id="KW-0812">Transmembrane</keyword>
<comment type="subcellular location">
    <subcellularLocation>
        <location evidence="1">Cell membrane</location>
        <topology evidence="1">Multi-pass membrane protein</topology>
    </subcellularLocation>
</comment>
<dbReference type="Proteomes" id="UP001479436">
    <property type="component" value="Unassembled WGS sequence"/>
</dbReference>
<comment type="caution">
    <text evidence="11">The sequence shown here is derived from an EMBL/GenBank/DDBJ whole genome shotgun (WGS) entry which is preliminary data.</text>
</comment>
<dbReference type="PANTHER" id="PTHR10791">
    <property type="entry name" value="RAG1-ACTIVATING PROTEIN 1"/>
    <property type="match status" value="1"/>
</dbReference>
<keyword evidence="4" id="KW-1003">Cell membrane</keyword>
<feature type="transmembrane region" description="Helical" evidence="10">
    <location>
        <begin position="80"/>
        <end position="98"/>
    </location>
</feature>
<evidence type="ECO:0000256" key="7">
    <source>
        <dbReference type="ARBA" id="ARBA00022737"/>
    </source>
</evidence>